<keyword evidence="2" id="KW-1185">Reference proteome</keyword>
<comment type="caution">
    <text evidence="1">The sequence shown here is derived from an EMBL/GenBank/DDBJ whole genome shotgun (WGS) entry which is preliminary data.</text>
</comment>
<sequence>MNRLNSRFCLREMDFFKSLKATQRSTAKQAFSGPLLGSKVAPLPDDGYIVTSVKAYAELVTQLKGCSFNRVRDATTSPNPVYVHNQPVQGPYLRRAKTWTPRLETVDESSVHR</sequence>
<dbReference type="OrthoDB" id="1921976at2759"/>
<evidence type="ECO:0000313" key="2">
    <source>
        <dbReference type="Proteomes" id="UP000825935"/>
    </source>
</evidence>
<proteinExistence type="predicted"/>
<dbReference type="EMBL" id="CM035419">
    <property type="protein sequence ID" value="KAH7416564.1"/>
    <property type="molecule type" value="Genomic_DNA"/>
</dbReference>
<dbReference type="Proteomes" id="UP000825935">
    <property type="component" value="Chromosome 14"/>
</dbReference>
<protein>
    <submittedName>
        <fullName evidence="1">Uncharacterized protein</fullName>
    </submittedName>
</protein>
<reference evidence="1" key="1">
    <citation type="submission" date="2021-08" db="EMBL/GenBank/DDBJ databases">
        <title>WGS assembly of Ceratopteris richardii.</title>
        <authorList>
            <person name="Marchant D.B."/>
            <person name="Chen G."/>
            <person name="Jenkins J."/>
            <person name="Shu S."/>
            <person name="Leebens-Mack J."/>
            <person name="Grimwood J."/>
            <person name="Schmutz J."/>
            <person name="Soltis P."/>
            <person name="Soltis D."/>
            <person name="Chen Z.-H."/>
        </authorList>
    </citation>
    <scope>NUCLEOTIDE SEQUENCE</scope>
    <source>
        <strain evidence="1">Whitten #5841</strain>
        <tissue evidence="1">Leaf</tissue>
    </source>
</reference>
<name>A0A8T2TFN6_CERRI</name>
<gene>
    <name evidence="1" type="ORF">KP509_14G096900</name>
</gene>
<organism evidence="1 2">
    <name type="scientific">Ceratopteris richardii</name>
    <name type="common">Triangle waterfern</name>
    <dbReference type="NCBI Taxonomy" id="49495"/>
    <lineage>
        <taxon>Eukaryota</taxon>
        <taxon>Viridiplantae</taxon>
        <taxon>Streptophyta</taxon>
        <taxon>Embryophyta</taxon>
        <taxon>Tracheophyta</taxon>
        <taxon>Polypodiopsida</taxon>
        <taxon>Polypodiidae</taxon>
        <taxon>Polypodiales</taxon>
        <taxon>Pteridineae</taxon>
        <taxon>Pteridaceae</taxon>
        <taxon>Parkerioideae</taxon>
        <taxon>Ceratopteris</taxon>
    </lineage>
</organism>
<evidence type="ECO:0000313" key="1">
    <source>
        <dbReference type="EMBL" id="KAH7416564.1"/>
    </source>
</evidence>
<dbReference type="AlphaFoldDB" id="A0A8T2TFN6"/>
<accession>A0A8T2TFN6</accession>